<name>A0A6G0X0D4_9STRA</name>
<dbReference type="InterPro" id="IPR006461">
    <property type="entry name" value="PLAC_motif_containing"/>
</dbReference>
<reference evidence="2 3" key="1">
    <citation type="submission" date="2019-07" db="EMBL/GenBank/DDBJ databases">
        <title>Genomics analysis of Aphanomyces spp. identifies a new class of oomycete effector associated with host adaptation.</title>
        <authorList>
            <person name="Gaulin E."/>
        </authorList>
    </citation>
    <scope>NUCLEOTIDE SEQUENCE [LARGE SCALE GENOMIC DNA]</scope>
    <source>
        <strain evidence="2 3">ATCC 201684</strain>
    </source>
</reference>
<feature type="transmembrane region" description="Helical" evidence="1">
    <location>
        <begin position="126"/>
        <end position="147"/>
    </location>
</feature>
<evidence type="ECO:0000256" key="1">
    <source>
        <dbReference type="SAM" id="Phobius"/>
    </source>
</evidence>
<keyword evidence="1" id="KW-1133">Transmembrane helix</keyword>
<dbReference type="AlphaFoldDB" id="A0A6G0X0D4"/>
<comment type="caution">
    <text evidence="2">The sequence shown here is derived from an EMBL/GenBank/DDBJ whole genome shotgun (WGS) entry which is preliminary data.</text>
</comment>
<protein>
    <submittedName>
        <fullName evidence="2">Uncharacterized protein</fullName>
    </submittedName>
</protein>
<dbReference type="PANTHER" id="PTHR15907">
    <property type="entry name" value="DUF614 FAMILY PROTEIN-RELATED"/>
    <property type="match status" value="1"/>
</dbReference>
<keyword evidence="3" id="KW-1185">Reference proteome</keyword>
<dbReference type="OrthoDB" id="1045822at2759"/>
<dbReference type="VEuPathDB" id="FungiDB:AeMF1_009128"/>
<evidence type="ECO:0000313" key="2">
    <source>
        <dbReference type="EMBL" id="KAF0733340.1"/>
    </source>
</evidence>
<dbReference type="Proteomes" id="UP000481153">
    <property type="component" value="Unassembled WGS sequence"/>
</dbReference>
<dbReference type="EMBL" id="VJMJ01000122">
    <property type="protein sequence ID" value="KAF0733340.1"/>
    <property type="molecule type" value="Genomic_DNA"/>
</dbReference>
<proteinExistence type="predicted"/>
<sequence length="210" mass="22890">MSQEQVPLTQPTYQQAAYQQQPVYIQPGVPGQPVYGIPVAYGMWRSGVFECLESIPNSLMALVCPCISVAQIAARLGAFGGYIGVIFAFLVLFALHGSFTVVYNYHVAILDSEDNWTPEGIKREHITTYGTLSTAASLLPAILLAILRTRTRRLFRIQGSECEDFICSYCCSCCTIAQLATQVQSYTPGQCSFGPPDTLPAYNAVGNTLV</sequence>
<dbReference type="NCBIfam" id="TIGR01571">
    <property type="entry name" value="A_thal_Cys_rich"/>
    <property type="match status" value="1"/>
</dbReference>
<accession>A0A6G0X0D4</accession>
<keyword evidence="1" id="KW-0472">Membrane</keyword>
<keyword evidence="1" id="KW-0812">Transmembrane</keyword>
<evidence type="ECO:0000313" key="3">
    <source>
        <dbReference type="Proteomes" id="UP000481153"/>
    </source>
</evidence>
<dbReference type="Pfam" id="PF04749">
    <property type="entry name" value="PLAC8"/>
    <property type="match status" value="1"/>
</dbReference>
<gene>
    <name evidence="2" type="ORF">Ae201684_009590</name>
</gene>
<feature type="transmembrane region" description="Helical" evidence="1">
    <location>
        <begin position="81"/>
        <end position="106"/>
    </location>
</feature>
<organism evidence="2 3">
    <name type="scientific">Aphanomyces euteiches</name>
    <dbReference type="NCBI Taxonomy" id="100861"/>
    <lineage>
        <taxon>Eukaryota</taxon>
        <taxon>Sar</taxon>
        <taxon>Stramenopiles</taxon>
        <taxon>Oomycota</taxon>
        <taxon>Saprolegniomycetes</taxon>
        <taxon>Saprolegniales</taxon>
        <taxon>Verrucalvaceae</taxon>
        <taxon>Aphanomyces</taxon>
    </lineage>
</organism>